<dbReference type="EMBL" id="JAYWLC010000018">
    <property type="protein sequence ID" value="MER5173361.1"/>
    <property type="molecule type" value="Genomic_DNA"/>
</dbReference>
<evidence type="ECO:0000313" key="1">
    <source>
        <dbReference type="EMBL" id="MER5173361.1"/>
    </source>
</evidence>
<reference evidence="1 2" key="2">
    <citation type="submission" date="2024-06" db="EMBL/GenBank/DDBJ databases">
        <title>Thioclava kandeliae sp. nov. from a rhizosphere soil sample of Kandelia candel in a mangrove.</title>
        <authorList>
            <person name="Mu T."/>
        </authorList>
    </citation>
    <scope>NUCLEOTIDE SEQUENCE [LARGE SCALE GENOMIC DNA]</scope>
    <source>
        <strain evidence="1 2">CPCC 100088</strain>
    </source>
</reference>
<protein>
    <submittedName>
        <fullName evidence="1">Uncharacterized protein</fullName>
    </submittedName>
</protein>
<keyword evidence="2" id="KW-1185">Reference proteome</keyword>
<comment type="caution">
    <text evidence="1">The sequence shown here is derived from an EMBL/GenBank/DDBJ whole genome shotgun (WGS) entry which is preliminary data.</text>
</comment>
<reference evidence="1 2" key="1">
    <citation type="submission" date="2024-01" db="EMBL/GenBank/DDBJ databases">
        <authorList>
            <person name="Deng Y."/>
            <person name="Su J."/>
        </authorList>
    </citation>
    <scope>NUCLEOTIDE SEQUENCE [LARGE SCALE GENOMIC DNA]</scope>
    <source>
        <strain evidence="1 2">CPCC 100088</strain>
    </source>
</reference>
<accession>A0ABV1SL68</accession>
<organism evidence="1 2">
    <name type="scientific">Thioclava kandeliae</name>
    <dbReference type="NCBI Taxonomy" id="3070818"/>
    <lineage>
        <taxon>Bacteria</taxon>
        <taxon>Pseudomonadati</taxon>
        <taxon>Pseudomonadota</taxon>
        <taxon>Alphaproteobacteria</taxon>
        <taxon>Rhodobacterales</taxon>
        <taxon>Paracoccaceae</taxon>
        <taxon>Thioclava</taxon>
    </lineage>
</organism>
<evidence type="ECO:0000313" key="2">
    <source>
        <dbReference type="Proteomes" id="UP001438953"/>
    </source>
</evidence>
<dbReference type="Proteomes" id="UP001438953">
    <property type="component" value="Unassembled WGS sequence"/>
</dbReference>
<gene>
    <name evidence="1" type="ORF">VSX56_16455</name>
</gene>
<dbReference type="RefSeq" id="WP_350938661.1">
    <property type="nucleotide sequence ID" value="NZ_JAYWLC010000018.1"/>
</dbReference>
<name>A0ABV1SL68_9RHOB</name>
<sequence length="194" mass="21470">MDSAEQATGEKRVRAVLFEPLLRLGLGRPSTVTKAGFEEMVAEVSGKLAYMSEINLAALKEEIAAHPGGARKDRIWAGPQILDKAGDIDPPEDTGSPLMRAVFASGMGREAFRDGWAPELRRAVKDTRRWPNVFAASQLREKARENLRRLMLIEESMAAGRHVSDDDMAFRHRRRAAMEKCEAIAQLAQAGDRA</sequence>
<proteinExistence type="predicted"/>